<feature type="chain" id="PRO_5037619811" description="17 kDa surface antigen" evidence="1">
    <location>
        <begin position="27"/>
        <end position="265"/>
    </location>
</feature>
<keyword evidence="1" id="KW-0732">Signal</keyword>
<dbReference type="Proteomes" id="UP000598997">
    <property type="component" value="Unassembled WGS sequence"/>
</dbReference>
<gene>
    <name evidence="2" type="ORF">GCM10010989_08100</name>
</gene>
<accession>A0A916Y9Z9</accession>
<evidence type="ECO:0008006" key="4">
    <source>
        <dbReference type="Google" id="ProtNLM"/>
    </source>
</evidence>
<dbReference type="EMBL" id="BMIO01000002">
    <property type="protein sequence ID" value="GGD36409.1"/>
    <property type="molecule type" value="Genomic_DNA"/>
</dbReference>
<evidence type="ECO:0000313" key="3">
    <source>
        <dbReference type="Proteomes" id="UP000598997"/>
    </source>
</evidence>
<sequence length="265" mass="28469">MAIVRTSGSILTMVAVIGMAATPAMARKASTLTDINGMRASSAEGELQDRGFKYIDGHKGGYGSAYSNWWHAGDRDCVTVEVMDGKVMTINDVDAQDCGHTEKGHSGAGTAVAAVAGAALIGALLSHKSKHHDDGEHYDDHSAEQQYERGYNDGVHNVAYHNYDKTDAYSSGYSAGVEQRRHNTSYHHGSGGYREKVQFSDLSGARAAGADSTLTQRGFVNVDGFKSGSTAYTIWARPASRQCLQMTVADGRVYDIRDIGQHPKC</sequence>
<organism evidence="2 3">
    <name type="scientific">Croceicoccus pelagius</name>
    <dbReference type="NCBI Taxonomy" id="1703341"/>
    <lineage>
        <taxon>Bacteria</taxon>
        <taxon>Pseudomonadati</taxon>
        <taxon>Pseudomonadota</taxon>
        <taxon>Alphaproteobacteria</taxon>
        <taxon>Sphingomonadales</taxon>
        <taxon>Erythrobacteraceae</taxon>
        <taxon>Croceicoccus</taxon>
    </lineage>
</organism>
<evidence type="ECO:0000256" key="1">
    <source>
        <dbReference type="SAM" id="SignalP"/>
    </source>
</evidence>
<keyword evidence="3" id="KW-1185">Reference proteome</keyword>
<comment type="caution">
    <text evidence="2">The sequence shown here is derived from an EMBL/GenBank/DDBJ whole genome shotgun (WGS) entry which is preliminary data.</text>
</comment>
<feature type="signal peptide" evidence="1">
    <location>
        <begin position="1"/>
        <end position="26"/>
    </location>
</feature>
<evidence type="ECO:0000313" key="2">
    <source>
        <dbReference type="EMBL" id="GGD36409.1"/>
    </source>
</evidence>
<reference evidence="2 3" key="1">
    <citation type="journal article" date="2014" name="Int. J. Syst. Evol. Microbiol.">
        <title>Complete genome sequence of Corynebacterium casei LMG S-19264T (=DSM 44701T), isolated from a smear-ripened cheese.</title>
        <authorList>
            <consortium name="US DOE Joint Genome Institute (JGI-PGF)"/>
            <person name="Walter F."/>
            <person name="Albersmeier A."/>
            <person name="Kalinowski J."/>
            <person name="Ruckert C."/>
        </authorList>
    </citation>
    <scope>NUCLEOTIDE SEQUENCE [LARGE SCALE GENOMIC DNA]</scope>
    <source>
        <strain evidence="2 3">CGMCC 1.15358</strain>
    </source>
</reference>
<protein>
    <recommendedName>
        <fullName evidence="4">17 kDa surface antigen</fullName>
    </recommendedName>
</protein>
<dbReference type="RefSeq" id="WP_066764667.1">
    <property type="nucleotide sequence ID" value="NZ_BMIO01000002.1"/>
</dbReference>
<name>A0A916Y9Z9_9SPHN</name>
<dbReference type="AlphaFoldDB" id="A0A916Y9Z9"/>
<proteinExistence type="predicted"/>